<gene>
    <name evidence="1" type="ORF">D6858_05670</name>
</gene>
<dbReference type="RefSeq" id="WP_133305246.1">
    <property type="nucleotide sequence ID" value="NZ_RAHJ01000017.1"/>
</dbReference>
<evidence type="ECO:0008006" key="3">
    <source>
        <dbReference type="Google" id="ProtNLM"/>
    </source>
</evidence>
<accession>A0A419R3I3</accession>
<reference evidence="1 2" key="1">
    <citation type="submission" date="2018-09" db="EMBL/GenBank/DDBJ databases">
        <title>Altererythrobacter sp.Ery1 and Ery12, the genome sequencing of novel strains in genus Alterythrobacter.</title>
        <authorList>
            <person name="Cheng H."/>
            <person name="Wu Y.-H."/>
            <person name="Fang C."/>
            <person name="Xu X.-W."/>
        </authorList>
    </citation>
    <scope>NUCLEOTIDE SEQUENCE [LARGE SCALE GENOMIC DNA]</scope>
    <source>
        <strain evidence="1 2">Ery12</strain>
    </source>
</reference>
<proteinExistence type="predicted"/>
<dbReference type="EMBL" id="RAHJ01000017">
    <property type="protein sequence ID" value="RJX68510.1"/>
    <property type="molecule type" value="Genomic_DNA"/>
</dbReference>
<sequence>MTHIESCLEIIVRVLNNVMRDGETLGGTVVHKVVIVRAPDRDQLRGQITGKKSVRTICYPSKKMRRARFGEAAAEIERIEDEEVRTTVVDGVAQPLRVEALLETPTGMRWFVHIPDFATLLSNGDRVLLDAKRNWSDFRKDVGRRQTLLGQLAADALGYRYEQIVLGSAGNEIRRRNINEIQAYRFVHVPGHLVVRATSAVGRGPISLANLSELLHPVNGRSMAYALMVRRVVEIDLESPLGPRSECRSVPPLPLAMPSIRR</sequence>
<dbReference type="AlphaFoldDB" id="A0A419R3I3"/>
<evidence type="ECO:0000313" key="2">
    <source>
        <dbReference type="Proteomes" id="UP000284322"/>
    </source>
</evidence>
<dbReference type="Proteomes" id="UP000284322">
    <property type="component" value="Unassembled WGS sequence"/>
</dbReference>
<keyword evidence="2" id="KW-1185">Reference proteome</keyword>
<evidence type="ECO:0000313" key="1">
    <source>
        <dbReference type="EMBL" id="RJX68510.1"/>
    </source>
</evidence>
<comment type="caution">
    <text evidence="1">The sequence shown here is derived from an EMBL/GenBank/DDBJ whole genome shotgun (WGS) entry which is preliminary data.</text>
</comment>
<name>A0A419R3I3_9SPHN</name>
<dbReference type="OrthoDB" id="7403808at2"/>
<organism evidence="1 2">
    <name type="scientific">Tsuneonella suprasediminis</name>
    <dbReference type="NCBI Taxonomy" id="2306996"/>
    <lineage>
        <taxon>Bacteria</taxon>
        <taxon>Pseudomonadati</taxon>
        <taxon>Pseudomonadota</taxon>
        <taxon>Alphaproteobacteria</taxon>
        <taxon>Sphingomonadales</taxon>
        <taxon>Erythrobacteraceae</taxon>
        <taxon>Tsuneonella</taxon>
    </lineage>
</organism>
<protein>
    <recommendedName>
        <fullName evidence="3">TnsA endonuclease N-terminal domain-containing protein</fullName>
    </recommendedName>
</protein>